<evidence type="ECO:0000256" key="13">
    <source>
        <dbReference type="RuleBase" id="RU368118"/>
    </source>
</evidence>
<evidence type="ECO:0000256" key="10">
    <source>
        <dbReference type="ARBA" id="ARBA00023128"/>
    </source>
</evidence>
<comment type="subunit">
    <text evidence="12 13">Component of the ubiquinol-cytochrome c oxidoreductase (cytochrome b-c1 complex, complex III, CIII), a multisubunit enzyme composed of 11 subunits. The complex is composed of 3 respiratory subunits cytochrome b, cytochrome c1 and Rieske protein UQCRFS1, 2 core protein subunits UQCRC1/QCR1 and UQCRC2/QCR2, and 6 low-molecular weight protein subunits UQCRH/QCR6, UQCRB/QCR7, UQCRQ/QCR8, UQCR10/QCR9, UQCR11/QCR10 and subunit 9, the cleavage product of Rieske protein UQCRFS1. The complex exists as an obligatory dimer and forms supercomplexes (SCs) in the inner mitochondrial membrane with NADH-ubiquinone oxidoreductase (complex I, CI) and cytochrome c oxidase (complex IV, CIV), resulting in different assemblies (supercomplex SCI(1)III(2)IV(1) and megacomplex MCI(2)III(2)IV(2)). Interacts with UQCC6.</text>
</comment>
<evidence type="ECO:0000256" key="1">
    <source>
        <dbReference type="ARBA" id="ARBA00004434"/>
    </source>
</evidence>
<dbReference type="InterPro" id="IPR036642">
    <property type="entry name" value="Cyt_bc1_su8_sf"/>
</dbReference>
<evidence type="ECO:0000256" key="7">
    <source>
        <dbReference type="ARBA" id="ARBA00022792"/>
    </source>
</evidence>
<evidence type="ECO:0000256" key="9">
    <source>
        <dbReference type="ARBA" id="ARBA00022989"/>
    </source>
</evidence>
<proteinExistence type="inferred from homology"/>
<dbReference type="Pfam" id="PF02939">
    <property type="entry name" value="UcrQ"/>
    <property type="match status" value="1"/>
</dbReference>
<dbReference type="Gene3D" id="1.20.5.210">
    <property type="entry name" value="Cytochrome b-c1 complex subunit 8"/>
    <property type="match status" value="1"/>
</dbReference>
<evidence type="ECO:0000256" key="3">
    <source>
        <dbReference type="ARBA" id="ARBA00016324"/>
    </source>
</evidence>
<keyword evidence="9" id="KW-1133">Transmembrane helix</keyword>
<dbReference type="PANTHER" id="PTHR12119:SF2">
    <property type="entry name" value="CYTOCHROME B-C1 COMPLEX SUBUNIT 8"/>
    <property type="match status" value="1"/>
</dbReference>
<dbReference type="GO" id="GO:0006122">
    <property type="term" value="P:mitochondrial electron transport, ubiquinol to cytochrome c"/>
    <property type="evidence" value="ECO:0007669"/>
    <property type="project" value="UniProtKB-UniRule"/>
</dbReference>
<gene>
    <name evidence="14" type="ORF">NP493_777g01000</name>
</gene>
<keyword evidence="10 13" id="KW-0496">Mitochondrion</keyword>
<evidence type="ECO:0000256" key="4">
    <source>
        <dbReference type="ARBA" id="ARBA00022448"/>
    </source>
</evidence>
<evidence type="ECO:0000313" key="15">
    <source>
        <dbReference type="Proteomes" id="UP001209878"/>
    </source>
</evidence>
<dbReference type="SUPFAM" id="SSF81508">
    <property type="entry name" value="Ubiquinone-binding protein QP-C of cytochrome bc1 complex (Ubiquinol-cytochrome c reductase)"/>
    <property type="match status" value="1"/>
</dbReference>
<evidence type="ECO:0000256" key="6">
    <source>
        <dbReference type="ARBA" id="ARBA00022692"/>
    </source>
</evidence>
<dbReference type="GO" id="GO:0045275">
    <property type="term" value="C:respiratory chain complex III"/>
    <property type="evidence" value="ECO:0007669"/>
    <property type="project" value="UniProtKB-UniRule"/>
</dbReference>
<dbReference type="Proteomes" id="UP001209878">
    <property type="component" value="Unassembled WGS sequence"/>
</dbReference>
<organism evidence="14 15">
    <name type="scientific">Ridgeia piscesae</name>
    <name type="common">Tubeworm</name>
    <dbReference type="NCBI Taxonomy" id="27915"/>
    <lineage>
        <taxon>Eukaryota</taxon>
        <taxon>Metazoa</taxon>
        <taxon>Spiralia</taxon>
        <taxon>Lophotrochozoa</taxon>
        <taxon>Annelida</taxon>
        <taxon>Polychaeta</taxon>
        <taxon>Sedentaria</taxon>
        <taxon>Canalipalpata</taxon>
        <taxon>Sabellida</taxon>
        <taxon>Siboglinidae</taxon>
        <taxon>Ridgeia</taxon>
    </lineage>
</organism>
<evidence type="ECO:0000256" key="8">
    <source>
        <dbReference type="ARBA" id="ARBA00022982"/>
    </source>
</evidence>
<dbReference type="FunFam" id="1.20.5.210:FF:000001">
    <property type="entry name" value="Cytochrome b-c1 complex subunit 8"/>
    <property type="match status" value="1"/>
</dbReference>
<sequence length="83" mass="9590">MARHFGSLGCKVRGIISYTLSPYELKAYAGAFSKGVPNMMFRIQSQIFRVIPPILVGYLIYDWGETYHEQSLRKNPKDFENDQ</sequence>
<dbReference type="PANTHER" id="PTHR12119">
    <property type="entry name" value="UBIQUINOL-CYTOCHROME C REDUCTASE COMPLEX UBIQUINONE-BINDING PROTEIN QP-C"/>
    <property type="match status" value="1"/>
</dbReference>
<keyword evidence="11" id="KW-0472">Membrane</keyword>
<evidence type="ECO:0000256" key="5">
    <source>
        <dbReference type="ARBA" id="ARBA00022660"/>
    </source>
</evidence>
<protein>
    <recommendedName>
        <fullName evidence="3 13">Cytochrome b-c1 complex subunit 8</fullName>
    </recommendedName>
    <alternativeName>
        <fullName evidence="13">Complex III subunit 8</fullName>
    </alternativeName>
</protein>
<keyword evidence="5 13" id="KW-0679">Respiratory chain</keyword>
<comment type="function">
    <text evidence="13">Component of the ubiquinol-cytochrome c oxidoreductase, a multisubunit transmembrane complex that is part of the mitochondrial electron transport chain which drives oxidative phosphorylation. The complex plays an important role in the uptake of multiple carbon sources present in different host niches.</text>
</comment>
<name>A0AAD9KQ49_RIDPI</name>
<keyword evidence="8 13" id="KW-0249">Electron transport</keyword>
<keyword evidence="15" id="KW-1185">Reference proteome</keyword>
<evidence type="ECO:0000256" key="12">
    <source>
        <dbReference type="ARBA" id="ARBA00047105"/>
    </source>
</evidence>
<dbReference type="AlphaFoldDB" id="A0AAD9KQ49"/>
<dbReference type="EMBL" id="JAODUO010000776">
    <property type="protein sequence ID" value="KAK2174795.1"/>
    <property type="molecule type" value="Genomic_DNA"/>
</dbReference>
<dbReference type="InterPro" id="IPR004205">
    <property type="entry name" value="Cyt_bc1_su8"/>
</dbReference>
<accession>A0AAD9KQ49</accession>
<keyword evidence="4 13" id="KW-0813">Transport</keyword>
<evidence type="ECO:0000256" key="2">
    <source>
        <dbReference type="ARBA" id="ARBA00007668"/>
    </source>
</evidence>
<comment type="subcellular location">
    <subcellularLocation>
        <location evidence="1 13">Mitochondrion inner membrane</location>
        <topology evidence="1 13">Single-pass membrane protein</topology>
    </subcellularLocation>
</comment>
<keyword evidence="7 13" id="KW-0999">Mitochondrion inner membrane</keyword>
<keyword evidence="6" id="KW-0812">Transmembrane</keyword>
<evidence type="ECO:0000256" key="11">
    <source>
        <dbReference type="ARBA" id="ARBA00023136"/>
    </source>
</evidence>
<comment type="caution">
    <text evidence="14">The sequence shown here is derived from an EMBL/GenBank/DDBJ whole genome shotgun (WGS) entry which is preliminary data.</text>
</comment>
<comment type="similarity">
    <text evidence="2 13">Belongs to the UQCRQ/QCR8 family.</text>
</comment>
<dbReference type="GO" id="GO:0005743">
    <property type="term" value="C:mitochondrial inner membrane"/>
    <property type="evidence" value="ECO:0007669"/>
    <property type="project" value="UniProtKB-SubCell"/>
</dbReference>
<evidence type="ECO:0000313" key="14">
    <source>
        <dbReference type="EMBL" id="KAK2174795.1"/>
    </source>
</evidence>
<reference evidence="14" key="1">
    <citation type="journal article" date="2023" name="Mol. Biol. Evol.">
        <title>Third-Generation Sequencing Reveals the Adaptive Role of the Epigenome in Three Deep-Sea Polychaetes.</title>
        <authorList>
            <person name="Perez M."/>
            <person name="Aroh O."/>
            <person name="Sun Y."/>
            <person name="Lan Y."/>
            <person name="Juniper S.K."/>
            <person name="Young C.R."/>
            <person name="Angers B."/>
            <person name="Qian P.Y."/>
        </authorList>
    </citation>
    <scope>NUCLEOTIDE SEQUENCE</scope>
    <source>
        <strain evidence="14">R07B-5</strain>
    </source>
</reference>